<dbReference type="EMBL" id="AJTX02000009">
    <property type="protein sequence ID" value="KKI98341.1"/>
    <property type="molecule type" value="Genomic_DNA"/>
</dbReference>
<accession>A0A0M2PVG1</accession>
<keyword evidence="4 7" id="KW-0812">Transmembrane</keyword>
<dbReference type="PANTHER" id="PTHR42865">
    <property type="entry name" value="PROTON/GLUTAMATE-ASPARTATE SYMPORTER"/>
    <property type="match status" value="1"/>
</dbReference>
<dbReference type="STRING" id="317619.GCA_000332315_01367"/>
<evidence type="ECO:0000256" key="4">
    <source>
        <dbReference type="ARBA" id="ARBA00022692"/>
    </source>
</evidence>
<keyword evidence="9" id="KW-1185">Reference proteome</keyword>
<evidence type="ECO:0008006" key="10">
    <source>
        <dbReference type="Google" id="ProtNLM"/>
    </source>
</evidence>
<dbReference type="InterPro" id="IPR036458">
    <property type="entry name" value="Na:dicarbo_symporter_sf"/>
</dbReference>
<evidence type="ECO:0000256" key="2">
    <source>
        <dbReference type="ARBA" id="ARBA00022448"/>
    </source>
</evidence>
<comment type="caution">
    <text evidence="8">The sequence shown here is derived from an EMBL/GenBank/DDBJ whole genome shotgun (WGS) entry which is preliminary data.</text>
</comment>
<dbReference type="InterPro" id="IPR001991">
    <property type="entry name" value="Na-dicarboxylate_symporter"/>
</dbReference>
<dbReference type="AlphaFoldDB" id="A0A0M2PVG1"/>
<keyword evidence="3" id="KW-1003">Cell membrane</keyword>
<dbReference type="Proteomes" id="UP000034681">
    <property type="component" value="Unassembled WGS sequence"/>
</dbReference>
<feature type="transmembrane region" description="Helical" evidence="7">
    <location>
        <begin position="178"/>
        <end position="203"/>
    </location>
</feature>
<keyword evidence="2" id="KW-0813">Transport</keyword>
<dbReference type="PANTHER" id="PTHR42865:SF7">
    <property type="entry name" value="PROTON_GLUTAMATE-ASPARTATE SYMPORTER"/>
    <property type="match status" value="1"/>
</dbReference>
<evidence type="ECO:0000256" key="6">
    <source>
        <dbReference type="ARBA" id="ARBA00023136"/>
    </source>
</evidence>
<gene>
    <name evidence="8" type="ORF">PROH_19460</name>
</gene>
<keyword evidence="5 7" id="KW-1133">Transmembrane helix</keyword>
<dbReference type="PRINTS" id="PR00173">
    <property type="entry name" value="EDTRNSPORT"/>
</dbReference>
<feature type="transmembrane region" description="Helical" evidence="7">
    <location>
        <begin position="291"/>
        <end position="308"/>
    </location>
</feature>
<evidence type="ECO:0000256" key="3">
    <source>
        <dbReference type="ARBA" id="ARBA00022475"/>
    </source>
</evidence>
<reference evidence="8" key="1">
    <citation type="submission" date="2012-04" db="EMBL/GenBank/DDBJ databases">
        <authorList>
            <person name="Borisov I.G."/>
            <person name="Ivanikova N.V."/>
            <person name="Pinevich A.V."/>
        </authorList>
    </citation>
    <scope>NUCLEOTIDE SEQUENCE</scope>
    <source>
        <strain evidence="8">CALU 1027</strain>
    </source>
</reference>
<dbReference type="GO" id="GO:0005886">
    <property type="term" value="C:plasma membrane"/>
    <property type="evidence" value="ECO:0007669"/>
    <property type="project" value="UniProtKB-SubCell"/>
</dbReference>
<dbReference type="eggNOG" id="COG1301">
    <property type="taxonomic scope" value="Bacteria"/>
</dbReference>
<evidence type="ECO:0000313" key="9">
    <source>
        <dbReference type="Proteomes" id="UP000034681"/>
    </source>
</evidence>
<evidence type="ECO:0000256" key="5">
    <source>
        <dbReference type="ARBA" id="ARBA00022989"/>
    </source>
</evidence>
<feature type="transmembrane region" description="Helical" evidence="7">
    <location>
        <begin position="314"/>
        <end position="339"/>
    </location>
</feature>
<evidence type="ECO:0000313" key="8">
    <source>
        <dbReference type="EMBL" id="KKI98341.1"/>
    </source>
</evidence>
<feature type="transmembrane region" description="Helical" evidence="7">
    <location>
        <begin position="254"/>
        <end position="279"/>
    </location>
</feature>
<dbReference type="Pfam" id="PF00375">
    <property type="entry name" value="SDF"/>
    <property type="match status" value="1"/>
</dbReference>
<evidence type="ECO:0000256" key="1">
    <source>
        <dbReference type="ARBA" id="ARBA00004651"/>
    </source>
</evidence>
<name>A0A0M2PVG1_PROHO</name>
<comment type="subcellular location">
    <subcellularLocation>
        <location evidence="1">Cell membrane</location>
        <topology evidence="1">Multi-pass membrane protein</topology>
    </subcellularLocation>
</comment>
<feature type="transmembrane region" description="Helical" evidence="7">
    <location>
        <begin position="25"/>
        <end position="47"/>
    </location>
</feature>
<dbReference type="GO" id="GO:0015293">
    <property type="term" value="F:symporter activity"/>
    <property type="evidence" value="ECO:0007669"/>
    <property type="project" value="UniProtKB-KW"/>
</dbReference>
<sequence>MLTSLILSISKFVRQGKLGAKANSIFTAVWTRLFLIFVIIFLTAFVFETGQNVSDANLRRMGSLINQTDNLTMDLMVNSDIVQPNPTGLLDFVATIVPDNIFEALNESVSIQVVSFALLFGLALGWAKSLENAVLPTVLERTYQTMSQLTGWIGVLVPFGLCIQVADLARDGKLDNLLALADFIVIVCVLFILISVFSIGIIWQRSGFSLPFVLSSLGEPSLLVLSSQDAVSAIPSSITALNNSLRFDRSTVDLVIPLAITILRMGSFVYLVQVTFFIAGLYDIPLGLGKLIIMIVGIGLGTTATSTATGGDDLILVILPVLSFLGLPLEAVIVPLVAIDLILQPLRELTTVHAGMALTALMSTTKLPSQPSPKPS</sequence>
<feature type="transmembrane region" description="Helical" evidence="7">
    <location>
        <begin position="147"/>
        <end position="166"/>
    </location>
</feature>
<evidence type="ECO:0000256" key="7">
    <source>
        <dbReference type="SAM" id="Phobius"/>
    </source>
</evidence>
<dbReference type="SUPFAM" id="SSF118215">
    <property type="entry name" value="Proton glutamate symport protein"/>
    <property type="match status" value="1"/>
</dbReference>
<dbReference type="Gene3D" id="1.10.3860.10">
    <property type="entry name" value="Sodium:dicarboxylate symporter"/>
    <property type="match status" value="1"/>
</dbReference>
<organism evidence="8 9">
    <name type="scientific">Prochlorothrix hollandica PCC 9006 = CALU 1027</name>
    <dbReference type="NCBI Taxonomy" id="317619"/>
    <lineage>
        <taxon>Bacteria</taxon>
        <taxon>Bacillati</taxon>
        <taxon>Cyanobacteriota</taxon>
        <taxon>Cyanophyceae</taxon>
        <taxon>Prochlorotrichales</taxon>
        <taxon>Prochlorotrichaceae</taxon>
        <taxon>Prochlorothrix</taxon>
    </lineage>
</organism>
<keyword evidence="6 7" id="KW-0472">Membrane</keyword>
<protein>
    <recommendedName>
        <fullName evidence="10">Dicarboxylate/amino acid:cation symporter</fullName>
    </recommendedName>
</protein>
<proteinExistence type="predicted"/>